<keyword evidence="1" id="KW-0507">mRNA processing</keyword>
<sequence length="485" mass="54202">MTSAATFAPCVKSKKRKPSRMSGNNLFKMPSPWDTKNCPSFDGKTAESLTKYLKHCKMIIEGSGTSTDEGKKEILLKFAQRVIQEEWEGLATYKTGTFEKWVTEIESLFPEIKAIKDGSLTCLITNPVLVGKYLSAFERKFADEIESMITFNLLNRDDTKIAAAAKAAATAGTPADRPEETISLEDLLILVEKMTKTNMVQDKTVSSLLAMSSDDYSRDSAGSSKDITKLKGKIKEKLDLFAGDIALIKDNANLTENRLNLTLTTSLAERSTNFTKALNQAIRGPAPYQEIVQAGQASKNDGQDKGFAFRSNENRDCYYCYLTGHMVWDCPYKREYIDCGRILIENGRMKLGDGSAFPGYLCNISQKQRVDDYYANKLVPGAPIVLMQIYNHPRAEQVSQYNVNLINNLNTVYDSRDDEQRITQDTESAGSAGITVIVGNVNRRRWRGVMLEGLNKDLKDLNLNLNLNLSSIILYLAIGAMQQYY</sequence>
<proteinExistence type="predicted"/>
<dbReference type="InterPro" id="IPR036875">
    <property type="entry name" value="Znf_CCHC_sf"/>
</dbReference>
<keyword evidence="4" id="KW-1185">Reference proteome</keyword>
<evidence type="ECO:0000256" key="1">
    <source>
        <dbReference type="ARBA" id="ARBA00022664"/>
    </source>
</evidence>
<dbReference type="GO" id="GO:0006397">
    <property type="term" value="P:mRNA processing"/>
    <property type="evidence" value="ECO:0007669"/>
    <property type="project" value="UniProtKB-KW"/>
</dbReference>
<evidence type="ECO:0000256" key="2">
    <source>
        <dbReference type="SAM" id="MobiDB-lite"/>
    </source>
</evidence>
<evidence type="ECO:0000313" key="4">
    <source>
        <dbReference type="Proteomes" id="UP001221757"/>
    </source>
</evidence>
<dbReference type="EMBL" id="JARKIE010000089">
    <property type="protein sequence ID" value="KAJ7687216.1"/>
    <property type="molecule type" value="Genomic_DNA"/>
</dbReference>
<organism evidence="3 4">
    <name type="scientific">Mycena rosella</name>
    <name type="common">Pink bonnet</name>
    <name type="synonym">Agaricus rosellus</name>
    <dbReference type="NCBI Taxonomy" id="1033263"/>
    <lineage>
        <taxon>Eukaryota</taxon>
        <taxon>Fungi</taxon>
        <taxon>Dikarya</taxon>
        <taxon>Basidiomycota</taxon>
        <taxon>Agaricomycotina</taxon>
        <taxon>Agaricomycetes</taxon>
        <taxon>Agaricomycetidae</taxon>
        <taxon>Agaricales</taxon>
        <taxon>Marasmiineae</taxon>
        <taxon>Mycenaceae</taxon>
        <taxon>Mycena</taxon>
    </lineage>
</organism>
<accession>A0AAD7GEH2</accession>
<gene>
    <name evidence="3" type="ORF">B0H17DRAFT_1136355</name>
</gene>
<feature type="region of interest" description="Disordered" evidence="2">
    <location>
        <begin position="1"/>
        <end position="26"/>
    </location>
</feature>
<name>A0AAD7GEH2_MYCRO</name>
<protein>
    <recommendedName>
        <fullName evidence="5">CCHC-type domain-containing protein</fullName>
    </recommendedName>
</protein>
<comment type="caution">
    <text evidence="3">The sequence shown here is derived from an EMBL/GenBank/DDBJ whole genome shotgun (WGS) entry which is preliminary data.</text>
</comment>
<reference evidence="3" key="1">
    <citation type="submission" date="2023-03" db="EMBL/GenBank/DDBJ databases">
        <title>Massive genome expansion in bonnet fungi (Mycena s.s.) driven by repeated elements and novel gene families across ecological guilds.</title>
        <authorList>
            <consortium name="Lawrence Berkeley National Laboratory"/>
            <person name="Harder C.B."/>
            <person name="Miyauchi S."/>
            <person name="Viragh M."/>
            <person name="Kuo A."/>
            <person name="Thoen E."/>
            <person name="Andreopoulos B."/>
            <person name="Lu D."/>
            <person name="Skrede I."/>
            <person name="Drula E."/>
            <person name="Henrissat B."/>
            <person name="Morin E."/>
            <person name="Kohler A."/>
            <person name="Barry K."/>
            <person name="LaButti K."/>
            <person name="Morin E."/>
            <person name="Salamov A."/>
            <person name="Lipzen A."/>
            <person name="Mereny Z."/>
            <person name="Hegedus B."/>
            <person name="Baldrian P."/>
            <person name="Stursova M."/>
            <person name="Weitz H."/>
            <person name="Taylor A."/>
            <person name="Grigoriev I.V."/>
            <person name="Nagy L.G."/>
            <person name="Martin F."/>
            <person name="Kauserud H."/>
        </authorList>
    </citation>
    <scope>NUCLEOTIDE SEQUENCE</scope>
    <source>
        <strain evidence="3">CBHHK067</strain>
    </source>
</reference>
<evidence type="ECO:0008006" key="5">
    <source>
        <dbReference type="Google" id="ProtNLM"/>
    </source>
</evidence>
<dbReference type="GO" id="GO:0003676">
    <property type="term" value="F:nucleic acid binding"/>
    <property type="evidence" value="ECO:0007669"/>
    <property type="project" value="InterPro"/>
</dbReference>
<evidence type="ECO:0000313" key="3">
    <source>
        <dbReference type="EMBL" id="KAJ7687216.1"/>
    </source>
</evidence>
<dbReference type="GO" id="GO:0008270">
    <property type="term" value="F:zinc ion binding"/>
    <property type="evidence" value="ECO:0007669"/>
    <property type="project" value="InterPro"/>
</dbReference>
<dbReference type="AlphaFoldDB" id="A0AAD7GEH2"/>
<dbReference type="SUPFAM" id="SSF57756">
    <property type="entry name" value="Retrovirus zinc finger-like domains"/>
    <property type="match status" value="1"/>
</dbReference>
<dbReference type="Proteomes" id="UP001221757">
    <property type="component" value="Unassembled WGS sequence"/>
</dbReference>